<gene>
    <name evidence="5" type="ORF">GCM10022214_62320</name>
</gene>
<evidence type="ECO:0000256" key="2">
    <source>
        <dbReference type="ARBA" id="ARBA00022679"/>
    </source>
</evidence>
<dbReference type="Gene3D" id="3.40.50.2000">
    <property type="entry name" value="Glycogen Phosphorylase B"/>
    <property type="match status" value="2"/>
</dbReference>
<dbReference type="Pfam" id="PF00534">
    <property type="entry name" value="Glycos_transf_1"/>
    <property type="match status" value="1"/>
</dbReference>
<dbReference type="InterPro" id="IPR028098">
    <property type="entry name" value="Glyco_trans_4-like_N"/>
</dbReference>
<name>A0ABP7WMJ2_9ACTN</name>
<keyword evidence="2" id="KW-0808">Transferase</keyword>
<feature type="domain" description="Glycosyl transferase family 1" evidence="3">
    <location>
        <begin position="184"/>
        <end position="299"/>
    </location>
</feature>
<feature type="domain" description="Glycosyltransferase subfamily 4-like N-terminal" evidence="4">
    <location>
        <begin position="14"/>
        <end position="173"/>
    </location>
</feature>
<dbReference type="PANTHER" id="PTHR12526:SF635">
    <property type="entry name" value="GLYCOSYL TRANSFERASE GROUP 1"/>
    <property type="match status" value="1"/>
</dbReference>
<evidence type="ECO:0000256" key="1">
    <source>
        <dbReference type="ARBA" id="ARBA00022676"/>
    </source>
</evidence>
<dbReference type="PANTHER" id="PTHR12526">
    <property type="entry name" value="GLYCOSYLTRANSFERASE"/>
    <property type="match status" value="1"/>
</dbReference>
<organism evidence="5 6">
    <name type="scientific">Actinomadura miaoliensis</name>
    <dbReference type="NCBI Taxonomy" id="430685"/>
    <lineage>
        <taxon>Bacteria</taxon>
        <taxon>Bacillati</taxon>
        <taxon>Actinomycetota</taxon>
        <taxon>Actinomycetes</taxon>
        <taxon>Streptosporangiales</taxon>
        <taxon>Thermomonosporaceae</taxon>
        <taxon>Actinomadura</taxon>
    </lineage>
</organism>
<dbReference type="RefSeq" id="WP_344954732.1">
    <property type="nucleotide sequence ID" value="NZ_BAAAZG010000047.1"/>
</dbReference>
<accession>A0ABP7WMJ2</accession>
<evidence type="ECO:0000259" key="3">
    <source>
        <dbReference type="Pfam" id="PF00534"/>
    </source>
</evidence>
<evidence type="ECO:0000313" key="5">
    <source>
        <dbReference type="EMBL" id="GAA4092293.1"/>
    </source>
</evidence>
<evidence type="ECO:0000259" key="4">
    <source>
        <dbReference type="Pfam" id="PF13439"/>
    </source>
</evidence>
<dbReference type="InterPro" id="IPR001296">
    <property type="entry name" value="Glyco_trans_1"/>
</dbReference>
<dbReference type="EMBL" id="BAAAZG010000047">
    <property type="protein sequence ID" value="GAA4092293.1"/>
    <property type="molecule type" value="Genomic_DNA"/>
</dbReference>
<proteinExistence type="predicted"/>
<evidence type="ECO:0000313" key="6">
    <source>
        <dbReference type="Proteomes" id="UP001500683"/>
    </source>
</evidence>
<protein>
    <submittedName>
        <fullName evidence="5">Glycosyltransferase</fullName>
    </submittedName>
</protein>
<dbReference type="Proteomes" id="UP001500683">
    <property type="component" value="Unassembled WGS sequence"/>
</dbReference>
<keyword evidence="1" id="KW-0328">Glycosyltransferase</keyword>
<dbReference type="SUPFAM" id="SSF53756">
    <property type="entry name" value="UDP-Glycosyltransferase/glycogen phosphorylase"/>
    <property type="match status" value="1"/>
</dbReference>
<dbReference type="Pfam" id="PF13439">
    <property type="entry name" value="Glyco_transf_4"/>
    <property type="match status" value="1"/>
</dbReference>
<keyword evidence="6" id="KW-1185">Reference proteome</keyword>
<sequence length="390" mass="41850">MTRVLHIITGLGRGGAEQQLLDLIRHMSGLVDNEVAVLSRPGPVAVALREHGVPVHAVGMRGNRDLSALPRLARLIRAGGYDVVHTHLYRACVFGRIAARIAGVRTIIATEHSLGHGHIEGRSTTAAVRMLYTATERLGTTTVAVSPTVAERLRGWGVPPDRVTVIPNGIDAEAFAFHAERRARVRARLGLDPNAFVFGAVGRLVPTKRFDLLIQAFAHLDDGLLLIVGDGPQRAALHRLADSSGVAARTMFAGESGDVPDVLSAIDVLAAPSEQETFGLSVIEGLAAGLPVLYTACPALDDLPPGMVPAQARHVPTGLVAWRAALTRCLLQSPTRWPPPEAVQHYDIRVHAKTLAELYESHRHRPAKGARAAWPAVAPRQYERAEHAGL</sequence>
<comment type="caution">
    <text evidence="5">The sequence shown here is derived from an EMBL/GenBank/DDBJ whole genome shotgun (WGS) entry which is preliminary data.</text>
</comment>
<reference evidence="6" key="1">
    <citation type="journal article" date="2019" name="Int. J. Syst. Evol. Microbiol.">
        <title>The Global Catalogue of Microorganisms (GCM) 10K type strain sequencing project: providing services to taxonomists for standard genome sequencing and annotation.</title>
        <authorList>
            <consortium name="The Broad Institute Genomics Platform"/>
            <consortium name="The Broad Institute Genome Sequencing Center for Infectious Disease"/>
            <person name="Wu L."/>
            <person name="Ma J."/>
        </authorList>
    </citation>
    <scope>NUCLEOTIDE SEQUENCE [LARGE SCALE GENOMIC DNA]</scope>
    <source>
        <strain evidence="6">JCM 16702</strain>
    </source>
</reference>